<dbReference type="PRINTS" id="PR01438">
    <property type="entry name" value="UNVRSLSTRESS"/>
</dbReference>
<dbReference type="Pfam" id="PF00582">
    <property type="entry name" value="Usp"/>
    <property type="match status" value="1"/>
</dbReference>
<dbReference type="SUPFAM" id="SSF52402">
    <property type="entry name" value="Adenine nucleotide alpha hydrolases-like"/>
    <property type="match status" value="1"/>
</dbReference>
<evidence type="ECO:0000313" key="4">
    <source>
        <dbReference type="Proteomes" id="UP001596145"/>
    </source>
</evidence>
<feature type="domain" description="UspA" evidence="2">
    <location>
        <begin position="1"/>
        <end position="142"/>
    </location>
</feature>
<gene>
    <name evidence="3" type="ORF">ACFPJA_05665</name>
</gene>
<accession>A0ABD5QRM6</accession>
<comment type="caution">
    <text evidence="3">The sequence shown here is derived from an EMBL/GenBank/DDBJ whole genome shotgun (WGS) entry which is preliminary data.</text>
</comment>
<keyword evidence="4" id="KW-1185">Reference proteome</keyword>
<dbReference type="PANTHER" id="PTHR46268">
    <property type="entry name" value="STRESS RESPONSE PROTEIN NHAX"/>
    <property type="match status" value="1"/>
</dbReference>
<dbReference type="PANTHER" id="PTHR46268:SF6">
    <property type="entry name" value="UNIVERSAL STRESS PROTEIN UP12"/>
    <property type="match status" value="1"/>
</dbReference>
<dbReference type="InterPro" id="IPR006015">
    <property type="entry name" value="Universal_stress_UspA"/>
</dbReference>
<proteinExistence type="inferred from homology"/>
<dbReference type="Proteomes" id="UP001596145">
    <property type="component" value="Unassembled WGS sequence"/>
</dbReference>
<dbReference type="InterPro" id="IPR006016">
    <property type="entry name" value="UspA"/>
</dbReference>
<dbReference type="RefSeq" id="WP_122104473.1">
    <property type="nucleotide sequence ID" value="NZ_JBHSKV010000007.1"/>
</dbReference>
<dbReference type="CDD" id="cd00293">
    <property type="entry name" value="USP-like"/>
    <property type="match status" value="1"/>
</dbReference>
<evidence type="ECO:0000256" key="1">
    <source>
        <dbReference type="ARBA" id="ARBA00008791"/>
    </source>
</evidence>
<organism evidence="3 4">
    <name type="scientific">Halorubrum glutamatedens</name>
    <dbReference type="NCBI Taxonomy" id="2707018"/>
    <lineage>
        <taxon>Archaea</taxon>
        <taxon>Methanobacteriati</taxon>
        <taxon>Methanobacteriota</taxon>
        <taxon>Stenosarchaea group</taxon>
        <taxon>Halobacteria</taxon>
        <taxon>Halobacteriales</taxon>
        <taxon>Haloferacaceae</taxon>
        <taxon>Halorubrum</taxon>
    </lineage>
</organism>
<dbReference type="Gene3D" id="3.40.50.620">
    <property type="entry name" value="HUPs"/>
    <property type="match status" value="1"/>
</dbReference>
<dbReference type="EMBL" id="JBHSKV010000007">
    <property type="protein sequence ID" value="MFC5134206.1"/>
    <property type="molecule type" value="Genomic_DNA"/>
</dbReference>
<reference evidence="3 4" key="1">
    <citation type="journal article" date="2019" name="Int. J. Syst. Evol. Microbiol.">
        <title>The Global Catalogue of Microorganisms (GCM) 10K type strain sequencing project: providing services to taxonomists for standard genome sequencing and annotation.</title>
        <authorList>
            <consortium name="The Broad Institute Genomics Platform"/>
            <consortium name="The Broad Institute Genome Sequencing Center for Infectious Disease"/>
            <person name="Wu L."/>
            <person name="Ma J."/>
        </authorList>
    </citation>
    <scope>NUCLEOTIDE SEQUENCE [LARGE SCALE GENOMIC DNA]</scope>
    <source>
        <strain evidence="3 4">CGMCC 1.16026</strain>
    </source>
</reference>
<dbReference type="AlphaFoldDB" id="A0ABD5QRM6"/>
<comment type="similarity">
    <text evidence="1">Belongs to the universal stress protein A family.</text>
</comment>
<evidence type="ECO:0000259" key="2">
    <source>
        <dbReference type="Pfam" id="PF00582"/>
    </source>
</evidence>
<sequence>MFDRIVVATDGSDSVGRAVDVAVDLAARFDATVHALYVLDTGEVESSPDEVREDLRDALDDHGENALAAVVETGEARDDDLEVATDVREGRPAREVVSYADEIDADLVVTGTRGRHGENRFLIGSVAETVVRTCKVPVLTVRRLTDEDPRRVTF</sequence>
<dbReference type="InterPro" id="IPR014729">
    <property type="entry name" value="Rossmann-like_a/b/a_fold"/>
</dbReference>
<protein>
    <submittedName>
        <fullName evidence="3">Universal stress protein</fullName>
    </submittedName>
</protein>
<name>A0ABD5QRM6_9EURY</name>
<evidence type="ECO:0000313" key="3">
    <source>
        <dbReference type="EMBL" id="MFC5134206.1"/>
    </source>
</evidence>